<name>A0A562KKW2_SPHWJ</name>
<keyword evidence="2" id="KW-1185">Reference proteome</keyword>
<dbReference type="EMBL" id="VLKK01000003">
    <property type="protein sequence ID" value="TWH96017.1"/>
    <property type="molecule type" value="Genomic_DNA"/>
</dbReference>
<accession>A0A562KKW2</accession>
<evidence type="ECO:0000313" key="2">
    <source>
        <dbReference type="Proteomes" id="UP000316624"/>
    </source>
</evidence>
<organism evidence="1 2">
    <name type="scientific">Sphingobium wenxiniae (strain DSM 21828 / CGMCC 1.7748 / JZ-1)</name>
    <dbReference type="NCBI Taxonomy" id="595605"/>
    <lineage>
        <taxon>Bacteria</taxon>
        <taxon>Pseudomonadati</taxon>
        <taxon>Pseudomonadota</taxon>
        <taxon>Alphaproteobacteria</taxon>
        <taxon>Sphingomonadales</taxon>
        <taxon>Sphingomonadaceae</taxon>
        <taxon>Sphingobium</taxon>
    </lineage>
</organism>
<comment type="caution">
    <text evidence="1">The sequence shown here is derived from an EMBL/GenBank/DDBJ whole genome shotgun (WGS) entry which is preliminary data.</text>
</comment>
<dbReference type="AlphaFoldDB" id="A0A562KKW2"/>
<dbReference type="RefSeq" id="WP_145072226.1">
    <property type="nucleotide sequence ID" value="NZ_JACIIY010000005.1"/>
</dbReference>
<sequence>MSIHLVAGERLKRELERSAEQAGCTVDWIVERTRPWDSASFVGGLHELSFALGGLSRRAWLEALDEHSVYLPGFVLVRLEIGAIEGRGEDLFATLEATTVKEA</sequence>
<gene>
    <name evidence="1" type="ORF">IQ35_01106</name>
</gene>
<protein>
    <submittedName>
        <fullName evidence="1">Uncharacterized protein</fullName>
    </submittedName>
</protein>
<dbReference type="Proteomes" id="UP000316624">
    <property type="component" value="Unassembled WGS sequence"/>
</dbReference>
<evidence type="ECO:0000313" key="1">
    <source>
        <dbReference type="EMBL" id="TWH96017.1"/>
    </source>
</evidence>
<reference evidence="1 2" key="1">
    <citation type="journal article" date="2015" name="Stand. Genomic Sci.">
        <title>Genomic Encyclopedia of Bacterial and Archaeal Type Strains, Phase III: the genomes of soil and plant-associated and newly described type strains.</title>
        <authorList>
            <person name="Whitman W.B."/>
            <person name="Woyke T."/>
            <person name="Klenk H.P."/>
            <person name="Zhou Y."/>
            <person name="Lilburn T.G."/>
            <person name="Beck B.J."/>
            <person name="De Vos P."/>
            <person name="Vandamme P."/>
            <person name="Eisen J.A."/>
            <person name="Garrity G."/>
            <person name="Hugenholtz P."/>
            <person name="Kyrpides N.C."/>
        </authorList>
    </citation>
    <scope>NUCLEOTIDE SEQUENCE [LARGE SCALE GENOMIC DNA]</scope>
    <source>
        <strain evidence="1 2">CGMCC 1.7748</strain>
    </source>
</reference>
<proteinExistence type="predicted"/>